<name>A0AAU7AR30_9ACTN</name>
<evidence type="ECO:0000313" key="2">
    <source>
        <dbReference type="EMBL" id="XAY04068.1"/>
    </source>
</evidence>
<feature type="compositionally biased region" description="Basic and acidic residues" evidence="1">
    <location>
        <begin position="67"/>
        <end position="76"/>
    </location>
</feature>
<reference evidence="2" key="1">
    <citation type="submission" date="2022-12" db="EMBL/GenBank/DDBJ databases">
        <title>Paraconexibacter alkalitolerans sp. nov. and Baekduia alba sp. nov., isolated from soil and emended description of the genera Paraconexibacter (Chun et al., 2020) and Baekduia (An et al., 2020).</title>
        <authorList>
            <person name="Vieira S."/>
            <person name="Huber K.J."/>
            <person name="Geppert A."/>
            <person name="Wolf J."/>
            <person name="Neumann-Schaal M."/>
            <person name="Muesken M."/>
            <person name="Overmann J."/>
        </authorList>
    </citation>
    <scope>NUCLEOTIDE SEQUENCE</scope>
    <source>
        <strain evidence="2">AEG42_29</strain>
    </source>
</reference>
<proteinExistence type="predicted"/>
<evidence type="ECO:0000256" key="1">
    <source>
        <dbReference type="SAM" id="MobiDB-lite"/>
    </source>
</evidence>
<gene>
    <name evidence="2" type="ORF">DSM112329_00894</name>
</gene>
<accession>A0AAU7AR30</accession>
<dbReference type="EMBL" id="CP114014">
    <property type="protein sequence ID" value="XAY04068.1"/>
    <property type="molecule type" value="Genomic_DNA"/>
</dbReference>
<feature type="region of interest" description="Disordered" evidence="1">
    <location>
        <begin position="30"/>
        <end position="88"/>
    </location>
</feature>
<organism evidence="2">
    <name type="scientific">Paraconexibacter sp. AEG42_29</name>
    <dbReference type="NCBI Taxonomy" id="2997339"/>
    <lineage>
        <taxon>Bacteria</taxon>
        <taxon>Bacillati</taxon>
        <taxon>Actinomycetota</taxon>
        <taxon>Thermoleophilia</taxon>
        <taxon>Solirubrobacterales</taxon>
        <taxon>Paraconexibacteraceae</taxon>
        <taxon>Paraconexibacter</taxon>
    </lineage>
</organism>
<sequence>MMASATRRYFPFVQFEFAHSLGLAAGRYLLQPPPEAPPEQVQAGSEARRRAPEAAMAAGGGAARGAEPARAEREAPAEPPIQRGEGDSRLLGSADVLVIRVRGAKASSGSFLRRGQKDESPDTEREVPLTIATVIRGRHMLREKIQADQFLKAMEPLETERWVRDGLADLNRAVGVYRVCAADPYVFDVSRADPRLVRLGHGFSEEVFAGRWTRAINVEAPKAGRLPRALQLAPSEGVAAVLAGQGITMESEELLLRVLLDLDQRRYRAAAVGLKGALDLLLAELAGQVIGGRVRLLIDEITEVREPIATLAIRACRTEITVPEAKQLAEWAEMMGAAIDRWRYEPRGY</sequence>
<dbReference type="KEGG" id="parq:DSM112329_00894"/>
<protein>
    <submittedName>
        <fullName evidence="2">Uncharacterized protein</fullName>
    </submittedName>
</protein>
<dbReference type="AlphaFoldDB" id="A0AAU7AR30"/>